<dbReference type="KEGG" id="aaxa:NCTC10138_00007"/>
<evidence type="ECO:0000313" key="3">
    <source>
        <dbReference type="EMBL" id="VEU81353.1"/>
    </source>
</evidence>
<protein>
    <submittedName>
        <fullName evidence="1">Uncharacterized protein</fullName>
    </submittedName>
</protein>
<dbReference type="STRING" id="1278311.GCA_000428705_01589"/>
<dbReference type="EMBL" id="LR215048">
    <property type="protein sequence ID" value="VEU81370.1"/>
    <property type="molecule type" value="Genomic_DNA"/>
</dbReference>
<gene>
    <name evidence="1" type="ORF">NCTC10138_00007</name>
    <name evidence="2" type="ORF">NCTC10138_01732</name>
    <name evidence="3" type="ORF">NCTC10138_01752</name>
    <name evidence="4" type="ORF">NCTC10138_01770</name>
</gene>
<reference evidence="1 5" key="1">
    <citation type="submission" date="2019-01" db="EMBL/GenBank/DDBJ databases">
        <authorList>
            <consortium name="Pathogen Informatics"/>
        </authorList>
    </citation>
    <scope>NUCLEOTIDE SEQUENCE [LARGE SCALE GENOMIC DNA]</scope>
    <source>
        <strain evidence="1 5">NCTC10138</strain>
    </source>
</reference>
<evidence type="ECO:0000313" key="1">
    <source>
        <dbReference type="EMBL" id="VEU79534.1"/>
    </source>
</evidence>
<keyword evidence="5" id="KW-1185">Reference proteome</keyword>
<dbReference type="KEGG" id="aaxa:NCTC10138_01732"/>
<dbReference type="KEGG" id="aaxa:NCTC10138_01752"/>
<organism evidence="1 5">
    <name type="scientific">Haploplasma axanthum</name>
    <name type="common">Acholeplasma axanthum</name>
    <dbReference type="NCBI Taxonomy" id="29552"/>
    <lineage>
        <taxon>Bacteria</taxon>
        <taxon>Bacillati</taxon>
        <taxon>Mycoplasmatota</taxon>
        <taxon>Mollicutes</taxon>
        <taxon>Acholeplasmatales</taxon>
        <taxon>Acholeplasmataceae</taxon>
        <taxon>Haploplasma</taxon>
    </lineage>
</organism>
<dbReference type="EMBL" id="LR215048">
    <property type="protein sequence ID" value="VEU81353.1"/>
    <property type="molecule type" value="Genomic_DNA"/>
</dbReference>
<dbReference type="EMBL" id="LR215048">
    <property type="protein sequence ID" value="VEU81334.1"/>
    <property type="molecule type" value="Genomic_DNA"/>
</dbReference>
<proteinExistence type="predicted"/>
<name>A0A449BB32_HAPAX</name>
<dbReference type="KEGG" id="aaxa:NCTC10138_01770"/>
<dbReference type="EMBL" id="LR215048">
    <property type="protein sequence ID" value="VEU79534.1"/>
    <property type="molecule type" value="Genomic_DNA"/>
</dbReference>
<dbReference type="RefSeq" id="WP_026390996.1">
    <property type="nucleotide sequence ID" value="NZ_LR215048.1"/>
</dbReference>
<evidence type="ECO:0000313" key="4">
    <source>
        <dbReference type="EMBL" id="VEU81370.1"/>
    </source>
</evidence>
<evidence type="ECO:0000313" key="5">
    <source>
        <dbReference type="Proteomes" id="UP000289841"/>
    </source>
</evidence>
<evidence type="ECO:0000313" key="2">
    <source>
        <dbReference type="EMBL" id="VEU81334.1"/>
    </source>
</evidence>
<dbReference type="AlphaFoldDB" id="A0A449BB32"/>
<dbReference type="Proteomes" id="UP000289841">
    <property type="component" value="Chromosome"/>
</dbReference>
<sequence>MKKRINKKDLMAFLKSEKGFLKLDTMCWRAFVEIDGVDYTVNFDTYLKLDLIKLKSDFMTKYYVLRKVAN</sequence>
<accession>A0A449BB32</accession>